<dbReference type="SUPFAM" id="SSF51182">
    <property type="entry name" value="RmlC-like cupins"/>
    <property type="match status" value="1"/>
</dbReference>
<dbReference type="RefSeq" id="WP_344663670.1">
    <property type="nucleotide sequence ID" value="NZ_BAAAQN010000002.1"/>
</dbReference>
<proteinExistence type="predicted"/>
<sequence>MPRSRRKFDIDEFVRACLEAWEADGADAVKDVLDRTLGRGCAPVRECFGDPREAHLQVLYAGPELVIENMVWAPGMSYPAHNHNTPVMTGVYAGLEVNDFYHPSPRIGGRLQRTETVDIGEGDAVLMGYDAIHRIANPNRRSFTGAFHIYMGDYLHSSRSIWYPDEASETAASFALTKDIFAAANRDLVTARALEAEPRHRKRKGTGGLTAVTLATGPAISGSTTGTATAGAATSNATAANAAALAAATAAAVGASGPRRGSKPRAGSGGPSRAHLHPPGEQG</sequence>
<name>A0ABP5F006_9ACTN</name>
<protein>
    <recommendedName>
        <fullName evidence="4">Cysteine dioxygenase</fullName>
    </recommendedName>
</protein>
<keyword evidence="3" id="KW-1185">Reference proteome</keyword>
<dbReference type="InterPro" id="IPR011051">
    <property type="entry name" value="RmlC_Cupin_sf"/>
</dbReference>
<comment type="caution">
    <text evidence="2">The sequence shown here is derived from an EMBL/GenBank/DDBJ whole genome shotgun (WGS) entry which is preliminary data.</text>
</comment>
<evidence type="ECO:0000256" key="1">
    <source>
        <dbReference type="SAM" id="MobiDB-lite"/>
    </source>
</evidence>
<gene>
    <name evidence="2" type="ORF">GCM10009839_03490</name>
</gene>
<dbReference type="Proteomes" id="UP001500751">
    <property type="component" value="Unassembled WGS sequence"/>
</dbReference>
<dbReference type="Gene3D" id="2.60.120.10">
    <property type="entry name" value="Jelly Rolls"/>
    <property type="match status" value="1"/>
</dbReference>
<feature type="region of interest" description="Disordered" evidence="1">
    <location>
        <begin position="251"/>
        <end position="283"/>
    </location>
</feature>
<evidence type="ECO:0008006" key="4">
    <source>
        <dbReference type="Google" id="ProtNLM"/>
    </source>
</evidence>
<dbReference type="InterPro" id="IPR014710">
    <property type="entry name" value="RmlC-like_jellyroll"/>
</dbReference>
<accession>A0ABP5F006</accession>
<organism evidence="2 3">
    <name type="scientific">Catenulispora yoronensis</name>
    <dbReference type="NCBI Taxonomy" id="450799"/>
    <lineage>
        <taxon>Bacteria</taxon>
        <taxon>Bacillati</taxon>
        <taxon>Actinomycetota</taxon>
        <taxon>Actinomycetes</taxon>
        <taxon>Catenulisporales</taxon>
        <taxon>Catenulisporaceae</taxon>
        <taxon>Catenulispora</taxon>
    </lineage>
</organism>
<dbReference type="EMBL" id="BAAAQN010000002">
    <property type="protein sequence ID" value="GAA2012407.1"/>
    <property type="molecule type" value="Genomic_DNA"/>
</dbReference>
<reference evidence="3" key="1">
    <citation type="journal article" date="2019" name="Int. J. Syst. Evol. Microbiol.">
        <title>The Global Catalogue of Microorganisms (GCM) 10K type strain sequencing project: providing services to taxonomists for standard genome sequencing and annotation.</title>
        <authorList>
            <consortium name="The Broad Institute Genomics Platform"/>
            <consortium name="The Broad Institute Genome Sequencing Center for Infectious Disease"/>
            <person name="Wu L."/>
            <person name="Ma J."/>
        </authorList>
    </citation>
    <scope>NUCLEOTIDE SEQUENCE [LARGE SCALE GENOMIC DNA]</scope>
    <source>
        <strain evidence="3">JCM 16014</strain>
    </source>
</reference>
<evidence type="ECO:0000313" key="2">
    <source>
        <dbReference type="EMBL" id="GAA2012407.1"/>
    </source>
</evidence>
<evidence type="ECO:0000313" key="3">
    <source>
        <dbReference type="Proteomes" id="UP001500751"/>
    </source>
</evidence>